<evidence type="ECO:0000313" key="1">
    <source>
        <dbReference type="EMBL" id="GCC20933.1"/>
    </source>
</evidence>
<protein>
    <submittedName>
        <fullName evidence="1">Uncharacterized protein</fullName>
    </submittedName>
</protein>
<sequence length="75" mass="7876">MAVLSSSHVMPHSVSFQERLLSQCSAARSLHARTAVPGPPIQLAARCPPGSCLHSPGQLFTASGLQRWGASRGLI</sequence>
<organism evidence="1 2">
    <name type="scientific">Chiloscyllium punctatum</name>
    <name type="common">Brownbanded bambooshark</name>
    <name type="synonym">Hemiscyllium punctatum</name>
    <dbReference type="NCBI Taxonomy" id="137246"/>
    <lineage>
        <taxon>Eukaryota</taxon>
        <taxon>Metazoa</taxon>
        <taxon>Chordata</taxon>
        <taxon>Craniata</taxon>
        <taxon>Vertebrata</taxon>
        <taxon>Chondrichthyes</taxon>
        <taxon>Elasmobranchii</taxon>
        <taxon>Galeomorphii</taxon>
        <taxon>Galeoidea</taxon>
        <taxon>Orectolobiformes</taxon>
        <taxon>Hemiscylliidae</taxon>
        <taxon>Chiloscyllium</taxon>
    </lineage>
</organism>
<keyword evidence="2" id="KW-1185">Reference proteome</keyword>
<name>A0A401RS16_CHIPU</name>
<evidence type="ECO:0000313" key="2">
    <source>
        <dbReference type="Proteomes" id="UP000287033"/>
    </source>
</evidence>
<dbReference type="EMBL" id="BEZZ01000002">
    <property type="protein sequence ID" value="GCC20933.1"/>
    <property type="molecule type" value="Genomic_DNA"/>
</dbReference>
<accession>A0A401RS16</accession>
<dbReference type="Proteomes" id="UP000287033">
    <property type="component" value="Unassembled WGS sequence"/>
</dbReference>
<gene>
    <name evidence="1" type="ORF">chiPu_0000108</name>
</gene>
<reference evidence="1 2" key="1">
    <citation type="journal article" date="2018" name="Nat. Ecol. Evol.">
        <title>Shark genomes provide insights into elasmobranch evolution and the origin of vertebrates.</title>
        <authorList>
            <person name="Hara Y"/>
            <person name="Yamaguchi K"/>
            <person name="Onimaru K"/>
            <person name="Kadota M"/>
            <person name="Koyanagi M"/>
            <person name="Keeley SD"/>
            <person name="Tatsumi K"/>
            <person name="Tanaka K"/>
            <person name="Motone F"/>
            <person name="Kageyama Y"/>
            <person name="Nozu R"/>
            <person name="Adachi N"/>
            <person name="Nishimura O"/>
            <person name="Nakagawa R"/>
            <person name="Tanegashima C"/>
            <person name="Kiyatake I"/>
            <person name="Matsumoto R"/>
            <person name="Murakumo K"/>
            <person name="Nishida K"/>
            <person name="Terakita A"/>
            <person name="Kuratani S"/>
            <person name="Sato K"/>
            <person name="Hyodo S Kuraku.S."/>
        </authorList>
    </citation>
    <scope>NUCLEOTIDE SEQUENCE [LARGE SCALE GENOMIC DNA]</scope>
</reference>
<proteinExistence type="predicted"/>
<comment type="caution">
    <text evidence="1">The sequence shown here is derived from an EMBL/GenBank/DDBJ whole genome shotgun (WGS) entry which is preliminary data.</text>
</comment>
<dbReference type="AlphaFoldDB" id="A0A401RS16"/>